<keyword evidence="1" id="KW-0378">Hydrolase</keyword>
<dbReference type="PRINTS" id="PR00413">
    <property type="entry name" value="HADHALOGNASE"/>
</dbReference>
<name>A0A841HP18_9GAMM</name>
<dbReference type="NCBIfam" id="TIGR01509">
    <property type="entry name" value="HAD-SF-IA-v3"/>
    <property type="match status" value="1"/>
</dbReference>
<dbReference type="RefSeq" id="WP_184334028.1">
    <property type="nucleotide sequence ID" value="NZ_JACHHZ010000004.1"/>
</dbReference>
<dbReference type="InterPro" id="IPR023214">
    <property type="entry name" value="HAD_sf"/>
</dbReference>
<evidence type="ECO:0000313" key="2">
    <source>
        <dbReference type="Proteomes" id="UP000588068"/>
    </source>
</evidence>
<organism evidence="1 2">
    <name type="scientific">Povalibacter uvarum</name>
    <dbReference type="NCBI Taxonomy" id="732238"/>
    <lineage>
        <taxon>Bacteria</taxon>
        <taxon>Pseudomonadati</taxon>
        <taxon>Pseudomonadota</taxon>
        <taxon>Gammaproteobacteria</taxon>
        <taxon>Steroidobacterales</taxon>
        <taxon>Steroidobacteraceae</taxon>
        <taxon>Povalibacter</taxon>
    </lineage>
</organism>
<sequence length="231" mass="26384">MNTSPASLVADPLLRPRWAEIDTVLLDMDGTLLDLQFDNFFWLQLVPERFALRHSLTLDAARETLTPRFTELHGTLNWYCTDFWSRELDLDIAAMKREIREQVRYLPGAETFLSTVRARGLRTVLLTNAHRDSLTIKAQQTGLDRHFDLLVSSHEYGTPKETPEFWSRAQARVGFDPARSLFVDDSVPVLRAARSFGIGQIFAISRPDSQAERRHVTEFPAVDAIVDLLDD</sequence>
<dbReference type="AlphaFoldDB" id="A0A841HP18"/>
<reference evidence="1 2" key="1">
    <citation type="submission" date="2020-08" db="EMBL/GenBank/DDBJ databases">
        <title>Genomic Encyclopedia of Type Strains, Phase IV (KMG-IV): sequencing the most valuable type-strain genomes for metagenomic binning, comparative biology and taxonomic classification.</title>
        <authorList>
            <person name="Goeker M."/>
        </authorList>
    </citation>
    <scope>NUCLEOTIDE SEQUENCE [LARGE SCALE GENOMIC DNA]</scope>
    <source>
        <strain evidence="1 2">DSM 26723</strain>
    </source>
</reference>
<dbReference type="Proteomes" id="UP000588068">
    <property type="component" value="Unassembled WGS sequence"/>
</dbReference>
<dbReference type="Pfam" id="PF00702">
    <property type="entry name" value="Hydrolase"/>
    <property type="match status" value="1"/>
</dbReference>
<comment type="caution">
    <text evidence="1">The sequence shown here is derived from an EMBL/GenBank/DDBJ whole genome shotgun (WGS) entry which is preliminary data.</text>
</comment>
<dbReference type="SUPFAM" id="SSF56784">
    <property type="entry name" value="HAD-like"/>
    <property type="match status" value="1"/>
</dbReference>
<keyword evidence="2" id="KW-1185">Reference proteome</keyword>
<dbReference type="SFLD" id="SFLDS00003">
    <property type="entry name" value="Haloacid_Dehalogenase"/>
    <property type="match status" value="1"/>
</dbReference>
<dbReference type="EMBL" id="JACHHZ010000004">
    <property type="protein sequence ID" value="MBB6094616.1"/>
    <property type="molecule type" value="Genomic_DNA"/>
</dbReference>
<dbReference type="SFLD" id="SFLDG01129">
    <property type="entry name" value="C1.5:_HAD__Beta-PGM__Phosphata"/>
    <property type="match status" value="1"/>
</dbReference>
<dbReference type="GO" id="GO:0016787">
    <property type="term" value="F:hydrolase activity"/>
    <property type="evidence" value="ECO:0007669"/>
    <property type="project" value="UniProtKB-KW"/>
</dbReference>
<evidence type="ECO:0000313" key="1">
    <source>
        <dbReference type="EMBL" id="MBB6094616.1"/>
    </source>
</evidence>
<dbReference type="NCBIfam" id="NF011564">
    <property type="entry name" value="PRK14988.1"/>
    <property type="match status" value="1"/>
</dbReference>
<dbReference type="Gene3D" id="3.40.50.1000">
    <property type="entry name" value="HAD superfamily/HAD-like"/>
    <property type="match status" value="1"/>
</dbReference>
<accession>A0A841HP18</accession>
<dbReference type="InterPro" id="IPR006439">
    <property type="entry name" value="HAD-SF_hydro_IA"/>
</dbReference>
<dbReference type="PANTHER" id="PTHR43611:SF3">
    <property type="entry name" value="FLAVIN MONONUCLEOTIDE HYDROLASE 1, CHLOROPLATIC"/>
    <property type="match status" value="1"/>
</dbReference>
<dbReference type="PANTHER" id="PTHR43611">
    <property type="entry name" value="ALPHA-D-GLUCOSE 1-PHOSPHATE PHOSPHATASE"/>
    <property type="match status" value="1"/>
</dbReference>
<protein>
    <submittedName>
        <fullName evidence="1">Putative hydrolase of the HAD superfamily</fullName>
    </submittedName>
</protein>
<dbReference type="InterPro" id="IPR036412">
    <property type="entry name" value="HAD-like_sf"/>
</dbReference>
<gene>
    <name evidence="1" type="ORF">HNQ60_003503</name>
</gene>
<proteinExistence type="predicted"/>